<dbReference type="AlphaFoldDB" id="A0A182WE92"/>
<keyword evidence="6" id="KW-1185">Reference proteome</keyword>
<proteinExistence type="predicted"/>
<dbReference type="Proteomes" id="UP000075920">
    <property type="component" value="Unassembled WGS sequence"/>
</dbReference>
<keyword evidence="2" id="KW-0677">Repeat</keyword>
<evidence type="ECO:0000256" key="1">
    <source>
        <dbReference type="ARBA" id="ARBA00022614"/>
    </source>
</evidence>
<reference evidence="5" key="2">
    <citation type="submission" date="2020-05" db="UniProtKB">
        <authorList>
            <consortium name="EnsemblMetazoa"/>
        </authorList>
    </citation>
    <scope>IDENTIFICATION</scope>
    <source>
        <strain evidence="5">MINIMUS1</strain>
    </source>
</reference>
<evidence type="ECO:0000313" key="6">
    <source>
        <dbReference type="Proteomes" id="UP000075920"/>
    </source>
</evidence>
<evidence type="ECO:0000256" key="4">
    <source>
        <dbReference type="SAM" id="SignalP"/>
    </source>
</evidence>
<sequence length="400" mass="44369">MVPQTRCQLIVFLACTVLLSLPSIDAGPTFECELQKRDDENVCVFRNVVYTKNLTGVTWKAPASKIQHVAFEESKLQTLPKSLLDAFPDLRSLDVPSANLSSVIIPANLERLYASNNMIKQIVVTDTRDRMKMLELILDSNHLHDVSNLTRLAKLEILSLSGNKELTDDGTLELGQFKGMDALRHLLLSDVDAYYVENEKDVSLPELELLDLSNNHLLTSSLRVKVFAPLKKLQILRLGHNQLNNVDVLRLTENNPQLKQIFLEGNHFKCDEQRLILDHLNKSGVEAPVNNRQPRCMLGFDQQDDMCCIATMPVGPPKTEMPKPPKPSNEESDQMTHGMSHSSSDTATGHGNERTTSTVTPPATVPKSNDGKNGAAMVTLGNNSWFGVLLVAAVAKLILF</sequence>
<dbReference type="SMART" id="SM00369">
    <property type="entry name" value="LRR_TYP"/>
    <property type="match status" value="2"/>
</dbReference>
<evidence type="ECO:0000313" key="5">
    <source>
        <dbReference type="EnsemblMetazoa" id="AMIN008688-PA"/>
    </source>
</evidence>
<dbReference type="PANTHER" id="PTHR24366">
    <property type="entry name" value="IG(IMMUNOGLOBULIN) AND LRR(LEUCINE RICH REPEAT) DOMAINS"/>
    <property type="match status" value="1"/>
</dbReference>
<name>A0A182WE92_9DIPT</name>
<keyword evidence="4" id="KW-0732">Signal</keyword>
<feature type="chain" id="PRO_5008141207" evidence="4">
    <location>
        <begin position="27"/>
        <end position="400"/>
    </location>
</feature>
<feature type="compositionally biased region" description="Polar residues" evidence="3">
    <location>
        <begin position="335"/>
        <end position="349"/>
    </location>
</feature>
<accession>A0A182WE92</accession>
<keyword evidence="1" id="KW-0433">Leucine-rich repeat</keyword>
<feature type="compositionally biased region" description="Low complexity" evidence="3">
    <location>
        <begin position="355"/>
        <end position="366"/>
    </location>
</feature>
<feature type="signal peptide" evidence="4">
    <location>
        <begin position="1"/>
        <end position="26"/>
    </location>
</feature>
<reference evidence="6" key="1">
    <citation type="submission" date="2013-03" db="EMBL/GenBank/DDBJ databases">
        <title>The Genome Sequence of Anopheles minimus MINIMUS1.</title>
        <authorList>
            <consortium name="The Broad Institute Genomics Platform"/>
            <person name="Neafsey D.E."/>
            <person name="Walton C."/>
            <person name="Walker B."/>
            <person name="Young S.K."/>
            <person name="Zeng Q."/>
            <person name="Gargeya S."/>
            <person name="Fitzgerald M."/>
            <person name="Haas B."/>
            <person name="Abouelleil A."/>
            <person name="Allen A.W."/>
            <person name="Alvarado L."/>
            <person name="Arachchi H.M."/>
            <person name="Berlin A.M."/>
            <person name="Chapman S.B."/>
            <person name="Gainer-Dewar J."/>
            <person name="Goldberg J."/>
            <person name="Griggs A."/>
            <person name="Gujja S."/>
            <person name="Hansen M."/>
            <person name="Howarth C."/>
            <person name="Imamovic A."/>
            <person name="Ireland A."/>
            <person name="Larimer J."/>
            <person name="McCowan C."/>
            <person name="Murphy C."/>
            <person name="Pearson M."/>
            <person name="Poon T.W."/>
            <person name="Priest M."/>
            <person name="Roberts A."/>
            <person name="Saif S."/>
            <person name="Shea T."/>
            <person name="Sisk P."/>
            <person name="Sykes S."/>
            <person name="Wortman J."/>
            <person name="Nusbaum C."/>
            <person name="Birren B."/>
        </authorList>
    </citation>
    <scope>NUCLEOTIDE SEQUENCE [LARGE SCALE GENOMIC DNA]</scope>
    <source>
        <strain evidence="6">MINIMUS1</strain>
    </source>
</reference>
<dbReference type="Gene3D" id="3.80.10.10">
    <property type="entry name" value="Ribonuclease Inhibitor"/>
    <property type="match status" value="1"/>
</dbReference>
<dbReference type="InterPro" id="IPR032675">
    <property type="entry name" value="LRR_dom_sf"/>
</dbReference>
<dbReference type="STRING" id="112268.A0A182WE92"/>
<dbReference type="EnsemblMetazoa" id="AMIN008688-RA">
    <property type="protein sequence ID" value="AMIN008688-PA"/>
    <property type="gene ID" value="AMIN008688"/>
</dbReference>
<evidence type="ECO:0000256" key="2">
    <source>
        <dbReference type="ARBA" id="ARBA00022737"/>
    </source>
</evidence>
<evidence type="ECO:0000256" key="3">
    <source>
        <dbReference type="SAM" id="MobiDB-lite"/>
    </source>
</evidence>
<dbReference type="InterPro" id="IPR003591">
    <property type="entry name" value="Leu-rich_rpt_typical-subtyp"/>
</dbReference>
<protein>
    <submittedName>
        <fullName evidence="5">Uncharacterized protein</fullName>
    </submittedName>
</protein>
<feature type="region of interest" description="Disordered" evidence="3">
    <location>
        <begin position="314"/>
        <end position="370"/>
    </location>
</feature>
<dbReference type="PANTHER" id="PTHR24366:SF96">
    <property type="entry name" value="LEUCINE RICH REPEAT CONTAINING 53"/>
    <property type="match status" value="1"/>
</dbReference>
<dbReference type="VEuPathDB" id="VectorBase:AMIN008688"/>
<organism evidence="5 6">
    <name type="scientific">Anopheles minimus</name>
    <dbReference type="NCBI Taxonomy" id="112268"/>
    <lineage>
        <taxon>Eukaryota</taxon>
        <taxon>Metazoa</taxon>
        <taxon>Ecdysozoa</taxon>
        <taxon>Arthropoda</taxon>
        <taxon>Hexapoda</taxon>
        <taxon>Insecta</taxon>
        <taxon>Pterygota</taxon>
        <taxon>Neoptera</taxon>
        <taxon>Endopterygota</taxon>
        <taxon>Diptera</taxon>
        <taxon>Nematocera</taxon>
        <taxon>Culicoidea</taxon>
        <taxon>Culicidae</taxon>
        <taxon>Anophelinae</taxon>
        <taxon>Anopheles</taxon>
    </lineage>
</organism>
<dbReference type="SUPFAM" id="SSF52058">
    <property type="entry name" value="L domain-like"/>
    <property type="match status" value="1"/>
</dbReference>